<dbReference type="WBParaSite" id="RSKR_0000516000.1">
    <property type="protein sequence ID" value="RSKR_0000516000.1"/>
    <property type="gene ID" value="RSKR_0000516000"/>
</dbReference>
<organism evidence="1 2">
    <name type="scientific">Rhabditophanes sp. KR3021</name>
    <dbReference type="NCBI Taxonomy" id="114890"/>
    <lineage>
        <taxon>Eukaryota</taxon>
        <taxon>Metazoa</taxon>
        <taxon>Ecdysozoa</taxon>
        <taxon>Nematoda</taxon>
        <taxon>Chromadorea</taxon>
        <taxon>Rhabditida</taxon>
        <taxon>Tylenchina</taxon>
        <taxon>Panagrolaimomorpha</taxon>
        <taxon>Strongyloidoidea</taxon>
        <taxon>Alloionematidae</taxon>
        <taxon>Rhabditophanes</taxon>
    </lineage>
</organism>
<dbReference type="Proteomes" id="UP000095286">
    <property type="component" value="Unplaced"/>
</dbReference>
<name>A0AC35TXS6_9BILA</name>
<accession>A0AC35TXS6</accession>
<sequence length="471" mass="53998">MITFPEHFIWSSATSSYQIEGAANIDGKGPSIWDTYCKTKGKINDKSSGDVSIDSYHLYQKDIDALKFLGVNQYRFSISWPRILPDGLAGNVNLQGVQYYKNLIKGLKEANIEPVITLYHWDLPQKLQDIGGWLNSDIAGWFRNYAEVCFTEFGDNVKRWVTINEPHMLCKCAYGATKDFELAPGDAMDQGSTYPYIVAKNILLAHAEAVHLYREKFGNGTIGMGFNVEWFQAKNGADEEEANLAKLAFDFQFGFFAHPIYIGDYPASVIEKMEEWRKKERTEESRLNLLTKEEVERIKGTSDYLGLNYYVTFEVAKIDKVDEMTGDFEKDVGVTLSMNDKWSYVGDRNGNEQPYYPEGLTQILLYIKEHLGNTPVLILENGCMDDEKEGLEDISRINFFKAHLTAVHKAIEQGCNVKGFTVWSCFDNFEWFHGYAYKYGLFRVNHKSVEKERIPKASAKWYKKVIKKNAF</sequence>
<proteinExistence type="predicted"/>
<reference evidence="2" key="1">
    <citation type="submission" date="2016-11" db="UniProtKB">
        <authorList>
            <consortium name="WormBaseParasite"/>
        </authorList>
    </citation>
    <scope>IDENTIFICATION</scope>
    <source>
        <strain evidence="2">KR3021</strain>
    </source>
</reference>
<protein>
    <submittedName>
        <fullName evidence="2">Beta-glucosidase</fullName>
    </submittedName>
</protein>
<evidence type="ECO:0000313" key="2">
    <source>
        <dbReference type="WBParaSite" id="RSKR_0000516000.1"/>
    </source>
</evidence>
<evidence type="ECO:0000313" key="1">
    <source>
        <dbReference type="Proteomes" id="UP000095286"/>
    </source>
</evidence>